<dbReference type="EMBL" id="JACEEZ010003208">
    <property type="protein sequence ID" value="KAG0727568.1"/>
    <property type="molecule type" value="Genomic_DNA"/>
</dbReference>
<gene>
    <name evidence="2" type="ORF">GWK47_034384</name>
</gene>
<feature type="region of interest" description="Disordered" evidence="1">
    <location>
        <begin position="134"/>
        <end position="172"/>
    </location>
</feature>
<accession>A0A8J4YGG4</accession>
<protein>
    <submittedName>
        <fullName evidence="2">Uncharacterized protein</fullName>
    </submittedName>
</protein>
<evidence type="ECO:0000256" key="1">
    <source>
        <dbReference type="SAM" id="MobiDB-lite"/>
    </source>
</evidence>
<evidence type="ECO:0000313" key="2">
    <source>
        <dbReference type="EMBL" id="KAG0727568.1"/>
    </source>
</evidence>
<reference evidence="2" key="1">
    <citation type="submission" date="2020-07" db="EMBL/GenBank/DDBJ databases">
        <title>The High-quality genome of the commercially important snow crab, Chionoecetes opilio.</title>
        <authorList>
            <person name="Jeong J.-H."/>
            <person name="Ryu S."/>
        </authorList>
    </citation>
    <scope>NUCLEOTIDE SEQUENCE</scope>
    <source>
        <strain evidence="2">MADBK_172401_WGS</strain>
        <tissue evidence="2">Digestive gland</tissue>
    </source>
</reference>
<dbReference type="Proteomes" id="UP000770661">
    <property type="component" value="Unassembled WGS sequence"/>
</dbReference>
<feature type="region of interest" description="Disordered" evidence="1">
    <location>
        <begin position="292"/>
        <end position="322"/>
    </location>
</feature>
<organism evidence="2 3">
    <name type="scientific">Chionoecetes opilio</name>
    <name type="common">Atlantic snow crab</name>
    <name type="synonym">Cancer opilio</name>
    <dbReference type="NCBI Taxonomy" id="41210"/>
    <lineage>
        <taxon>Eukaryota</taxon>
        <taxon>Metazoa</taxon>
        <taxon>Ecdysozoa</taxon>
        <taxon>Arthropoda</taxon>
        <taxon>Crustacea</taxon>
        <taxon>Multicrustacea</taxon>
        <taxon>Malacostraca</taxon>
        <taxon>Eumalacostraca</taxon>
        <taxon>Eucarida</taxon>
        <taxon>Decapoda</taxon>
        <taxon>Pleocyemata</taxon>
        <taxon>Brachyura</taxon>
        <taxon>Eubrachyura</taxon>
        <taxon>Majoidea</taxon>
        <taxon>Majidae</taxon>
        <taxon>Chionoecetes</taxon>
    </lineage>
</organism>
<evidence type="ECO:0000313" key="3">
    <source>
        <dbReference type="Proteomes" id="UP000770661"/>
    </source>
</evidence>
<dbReference type="AlphaFoldDB" id="A0A8J4YGG4"/>
<keyword evidence="3" id="KW-1185">Reference proteome</keyword>
<proteinExistence type="predicted"/>
<sequence>MLPYENDVMMSDPRIVTLPYENDVMMSDLSGDGESSHNWVYEHCVTRVDGIPGEWVYANEVPMLDVSGGGKSDGCEALNYKQEEQAYSRAKRPRIYLSSQQSDVRQWRRQSAHQHFKAELRQFAVVQQRQITAQTKYARRHPATNEKRSGGQAACKHSGKPAPPVCKPPRPRRLRFRLDGRASTRLKHGHVCKQWQAASRTRTNDQERFQKYVAGHGGKARLHPSGDTRSTLLEQKKEKKARLRQRKVFQKSKSGRVPPVGVQTCTRGALRVFQMDLNKLVPQTKELQNITPRWGAGAPTSAAAKCRTTGRGPRGGVARHPGTMATTATTTCVVFDDWKPGYERALQYTGSKNGAFNSEQTELFLLAQPLEPLSQIVLPTGGRGSAADSSVMDRIARTIVKAVIDESSEFGNGPIFLLSRCDQS</sequence>
<name>A0A8J4YGG4_CHIOP</name>
<comment type="caution">
    <text evidence="2">The sequence shown here is derived from an EMBL/GenBank/DDBJ whole genome shotgun (WGS) entry which is preliminary data.</text>
</comment>